<feature type="domain" description="Acyl-CoA dehydrogenase/oxidase N-terminal" evidence="10">
    <location>
        <begin position="19"/>
        <end position="129"/>
    </location>
</feature>
<dbReference type="InterPro" id="IPR036250">
    <property type="entry name" value="AcylCo_DH-like_C"/>
</dbReference>
<dbReference type="GO" id="GO:0033539">
    <property type="term" value="P:fatty acid beta-oxidation using acyl-CoA dehydrogenase"/>
    <property type="evidence" value="ECO:0007669"/>
    <property type="project" value="TreeGrafter"/>
</dbReference>
<reference evidence="11" key="1">
    <citation type="submission" date="2018-04" db="EMBL/GenBank/DDBJ databases">
        <title>Draft genome sequence of the Candidatus Spirobacillus cienkowskii, a pathogen of freshwater Daphnia species, reconstructed from hemolymph metagenomic reads.</title>
        <authorList>
            <person name="Bresciani L."/>
            <person name="Lemos L.N."/>
            <person name="Wale N."/>
            <person name="Lin J.Y."/>
            <person name="Fernandes G.R."/>
            <person name="Duffy M.A."/>
            <person name="Rodrigues J.M."/>
        </authorList>
    </citation>
    <scope>NUCLEOTIDE SEQUENCE [LARGE SCALE GENOMIC DNA]</scope>
    <source>
        <strain evidence="11">Binning01</strain>
    </source>
</reference>
<sequence length="389" mass="42953">MNMQLNAYDFLNAFSEIDDSQKLIQDTVKKFISEKLKPHIHDYYEQGVFPYELVKEMGALGLLGSNLTGYGCAGLDEVSYGIIMKELERGDSGLRSFASVQSSLAMYAIHTFGSEEQKKYFLPRMAQGEWIGCFGLTEPDFGSNPSGMKTFAKQHGDHWILNGSKTWITNAPIAHVAVVWAQTEQGVRGFLVEKDSKGFSAPKIHHKLSLRASVTGSLFFDNCVVPNSHVLQKSEGIKSALMCLNQARFGIIFGVLGAAEDCLDEALSYTSQRIVFHKPLSGHQLIQRKLALMSSEIAKGNLLAMQLAKLKHSKKVHPAQISMGKQSNVQMALDCARTTRDILGANGISGEYRCMRHMCNLESVYTYEGTNDIHLLIVGEKLTGISAFG</sequence>
<keyword evidence="12" id="KW-1185">Reference proteome</keyword>
<feature type="domain" description="Acyl-CoA dehydrogenase/oxidase C-terminal" evidence="8">
    <location>
        <begin position="235"/>
        <end position="382"/>
    </location>
</feature>
<dbReference type="SUPFAM" id="SSF47203">
    <property type="entry name" value="Acyl-CoA dehydrogenase C-terminal domain-like"/>
    <property type="match status" value="1"/>
</dbReference>
<dbReference type="Gene3D" id="2.40.110.10">
    <property type="entry name" value="Butyryl-CoA Dehydrogenase, subunit A, domain 2"/>
    <property type="match status" value="1"/>
</dbReference>
<dbReference type="Pfam" id="PF02771">
    <property type="entry name" value="Acyl-CoA_dh_N"/>
    <property type="match status" value="1"/>
</dbReference>
<dbReference type="InterPro" id="IPR052033">
    <property type="entry name" value="Glutaryl-CoA_DH_mitochondrial"/>
</dbReference>
<keyword evidence="6 7" id="KW-0560">Oxidoreductase</keyword>
<dbReference type="GO" id="GO:0046949">
    <property type="term" value="P:fatty-acyl-CoA biosynthetic process"/>
    <property type="evidence" value="ECO:0007669"/>
    <property type="project" value="TreeGrafter"/>
</dbReference>
<proteinExistence type="inferred from homology"/>
<dbReference type="Gene3D" id="1.10.540.10">
    <property type="entry name" value="Acyl-CoA dehydrogenase/oxidase, N-terminal domain"/>
    <property type="match status" value="1"/>
</dbReference>
<evidence type="ECO:0000256" key="4">
    <source>
        <dbReference type="ARBA" id="ARBA00022827"/>
    </source>
</evidence>
<evidence type="ECO:0000256" key="1">
    <source>
        <dbReference type="ARBA" id="ARBA00001974"/>
    </source>
</evidence>
<name>A0A369KT98_9BACT</name>
<keyword evidence="3 7" id="KW-0285">Flavoprotein</keyword>
<evidence type="ECO:0000313" key="12">
    <source>
        <dbReference type="Proteomes" id="UP000253934"/>
    </source>
</evidence>
<dbReference type="Proteomes" id="UP000253934">
    <property type="component" value="Unassembled WGS sequence"/>
</dbReference>
<evidence type="ECO:0000256" key="3">
    <source>
        <dbReference type="ARBA" id="ARBA00022630"/>
    </source>
</evidence>
<dbReference type="PANTHER" id="PTHR42807:SF1">
    <property type="entry name" value="GLUTARYL-COA DEHYDROGENASE, MITOCHONDRIAL"/>
    <property type="match status" value="1"/>
</dbReference>
<protein>
    <submittedName>
        <fullName evidence="11">Acyl-CoA dehydrogenase</fullName>
    </submittedName>
</protein>
<keyword evidence="5" id="KW-0809">Transit peptide</keyword>
<feature type="domain" description="Acyl-CoA oxidase/dehydrogenase middle" evidence="9">
    <location>
        <begin position="133"/>
        <end position="223"/>
    </location>
</feature>
<evidence type="ECO:0000259" key="9">
    <source>
        <dbReference type="Pfam" id="PF02770"/>
    </source>
</evidence>
<evidence type="ECO:0000256" key="7">
    <source>
        <dbReference type="RuleBase" id="RU362125"/>
    </source>
</evidence>
<dbReference type="GO" id="GO:0004361">
    <property type="term" value="F:glutaryl-CoA dehydrogenase activity"/>
    <property type="evidence" value="ECO:0007669"/>
    <property type="project" value="TreeGrafter"/>
</dbReference>
<comment type="cofactor">
    <cofactor evidence="1 7">
        <name>FAD</name>
        <dbReference type="ChEBI" id="CHEBI:57692"/>
    </cofactor>
</comment>
<evidence type="ECO:0000259" key="10">
    <source>
        <dbReference type="Pfam" id="PF02771"/>
    </source>
</evidence>
<comment type="similarity">
    <text evidence="2 7">Belongs to the acyl-CoA dehydrogenase family.</text>
</comment>
<comment type="caution">
    <text evidence="11">The sequence shown here is derived from an EMBL/GenBank/DDBJ whole genome shotgun (WGS) entry which is preliminary data.</text>
</comment>
<dbReference type="FunFam" id="1.10.540.10:FF:000026">
    <property type="entry name" value="Acyl-CoA dehydrogenase medium chain"/>
    <property type="match status" value="1"/>
</dbReference>
<dbReference type="GO" id="GO:0000062">
    <property type="term" value="F:fatty-acyl-CoA binding"/>
    <property type="evidence" value="ECO:0007669"/>
    <property type="project" value="TreeGrafter"/>
</dbReference>
<dbReference type="InterPro" id="IPR046373">
    <property type="entry name" value="Acyl-CoA_Oxase/DH_mid-dom_sf"/>
</dbReference>
<evidence type="ECO:0000313" key="11">
    <source>
        <dbReference type="EMBL" id="RDB36822.1"/>
    </source>
</evidence>
<gene>
    <name evidence="11" type="ORF">DCC88_03075</name>
</gene>
<evidence type="ECO:0000256" key="6">
    <source>
        <dbReference type="ARBA" id="ARBA00023002"/>
    </source>
</evidence>
<dbReference type="SUPFAM" id="SSF56645">
    <property type="entry name" value="Acyl-CoA dehydrogenase NM domain-like"/>
    <property type="match status" value="1"/>
</dbReference>
<evidence type="ECO:0000256" key="5">
    <source>
        <dbReference type="ARBA" id="ARBA00022946"/>
    </source>
</evidence>
<dbReference type="InterPro" id="IPR006091">
    <property type="entry name" value="Acyl-CoA_Oxase/DH_mid-dom"/>
</dbReference>
<dbReference type="Pfam" id="PF00441">
    <property type="entry name" value="Acyl-CoA_dh_1"/>
    <property type="match status" value="1"/>
</dbReference>
<dbReference type="InterPro" id="IPR009100">
    <property type="entry name" value="AcylCoA_DH/oxidase_NM_dom_sf"/>
</dbReference>
<dbReference type="EMBL" id="QOVW01000023">
    <property type="protein sequence ID" value="RDB36822.1"/>
    <property type="molecule type" value="Genomic_DNA"/>
</dbReference>
<evidence type="ECO:0000256" key="2">
    <source>
        <dbReference type="ARBA" id="ARBA00009347"/>
    </source>
</evidence>
<dbReference type="InterPro" id="IPR013786">
    <property type="entry name" value="AcylCoA_DH/ox_N"/>
</dbReference>
<dbReference type="Pfam" id="PF02770">
    <property type="entry name" value="Acyl-CoA_dh_M"/>
    <property type="match status" value="1"/>
</dbReference>
<dbReference type="GO" id="GO:0050660">
    <property type="term" value="F:flavin adenine dinucleotide binding"/>
    <property type="evidence" value="ECO:0007669"/>
    <property type="project" value="InterPro"/>
</dbReference>
<dbReference type="AlphaFoldDB" id="A0A369KT98"/>
<keyword evidence="4 7" id="KW-0274">FAD</keyword>
<dbReference type="InterPro" id="IPR009075">
    <property type="entry name" value="AcylCo_DH/oxidase_C"/>
</dbReference>
<dbReference type="InterPro" id="IPR037069">
    <property type="entry name" value="AcylCoA_DH/ox_N_sf"/>
</dbReference>
<organism evidence="11 12">
    <name type="scientific">Spirobacillus cienkowskii</name>
    <dbReference type="NCBI Taxonomy" id="495820"/>
    <lineage>
        <taxon>Bacteria</taxon>
        <taxon>Pseudomonadati</taxon>
        <taxon>Bdellovibrionota</taxon>
        <taxon>Oligoflexia</taxon>
        <taxon>Silvanigrellales</taxon>
        <taxon>Spirobacillus</taxon>
    </lineage>
</organism>
<evidence type="ECO:0000259" key="8">
    <source>
        <dbReference type="Pfam" id="PF00441"/>
    </source>
</evidence>
<accession>A0A369KT98</accession>
<dbReference type="Gene3D" id="1.20.140.10">
    <property type="entry name" value="Butyryl-CoA Dehydrogenase, subunit A, domain 3"/>
    <property type="match status" value="1"/>
</dbReference>
<dbReference type="PANTHER" id="PTHR42807">
    <property type="entry name" value="GLUTARYL-COA DEHYDROGENASE, MITOCHONDRIAL"/>
    <property type="match status" value="1"/>
</dbReference>